<dbReference type="Pfam" id="PF12776">
    <property type="entry name" value="Myb_DNA-bind_3"/>
    <property type="match status" value="1"/>
</dbReference>
<keyword evidence="4" id="KW-1185">Reference proteome</keyword>
<organism evidence="3 4">
    <name type="scientific">Eleusine coracana subsp. coracana</name>
    <dbReference type="NCBI Taxonomy" id="191504"/>
    <lineage>
        <taxon>Eukaryota</taxon>
        <taxon>Viridiplantae</taxon>
        <taxon>Streptophyta</taxon>
        <taxon>Embryophyta</taxon>
        <taxon>Tracheophyta</taxon>
        <taxon>Spermatophyta</taxon>
        <taxon>Magnoliopsida</taxon>
        <taxon>Liliopsida</taxon>
        <taxon>Poales</taxon>
        <taxon>Poaceae</taxon>
        <taxon>PACMAD clade</taxon>
        <taxon>Chloridoideae</taxon>
        <taxon>Cynodonteae</taxon>
        <taxon>Eleusininae</taxon>
        <taxon>Eleusine</taxon>
    </lineage>
</organism>
<feature type="transmembrane region" description="Helical" evidence="1">
    <location>
        <begin position="283"/>
        <end position="302"/>
    </location>
</feature>
<proteinExistence type="predicted"/>
<keyword evidence="1" id="KW-0812">Transmembrane</keyword>
<feature type="domain" description="Myb/SANT-like" evidence="2">
    <location>
        <begin position="115"/>
        <end position="205"/>
    </location>
</feature>
<accession>A0AAV5C0H1</accession>
<keyword evidence="1" id="KW-0472">Membrane</keyword>
<name>A0AAV5C0H1_ELECO</name>
<evidence type="ECO:0000256" key="1">
    <source>
        <dbReference type="SAM" id="Phobius"/>
    </source>
</evidence>
<reference evidence="3" key="1">
    <citation type="journal article" date="2018" name="DNA Res.">
        <title>Multiple hybrid de novo genome assembly of finger millet, an orphan allotetraploid crop.</title>
        <authorList>
            <person name="Hatakeyama M."/>
            <person name="Aluri S."/>
            <person name="Balachadran M.T."/>
            <person name="Sivarajan S.R."/>
            <person name="Patrignani A."/>
            <person name="Gruter S."/>
            <person name="Poveda L."/>
            <person name="Shimizu-Inatsugi R."/>
            <person name="Baeten J."/>
            <person name="Francoijs K.J."/>
            <person name="Nataraja K.N."/>
            <person name="Reddy Y.A.N."/>
            <person name="Phadnis S."/>
            <person name="Ravikumar R.L."/>
            <person name="Schlapbach R."/>
            <person name="Sreeman S.M."/>
            <person name="Shimizu K.K."/>
        </authorList>
    </citation>
    <scope>NUCLEOTIDE SEQUENCE</scope>
</reference>
<protein>
    <recommendedName>
        <fullName evidence="2">Myb/SANT-like domain-containing protein</fullName>
    </recommendedName>
</protein>
<sequence length="316" mass="34554">MMSESISRLWPLGFISNNRLLRFFVCYGAEALCSGHVNGMVVGMALCHIAASFDEGGDNRYWEGADGHSDMAAEHAMLDLVVADPAVQAGAQPIAVPDGAPAAAAARQQGRQSMRWTNAMSSFVLRHFCQLIATGVRTDKGFKEVHLNRVAKDLHEFSGTEVTGTQVYNHLRKWRQRWIMVTKLRELSGALWDEDNFMISLEEEHYKGHVKAHPKDADLLNKPIENYQQMQVIFANGLATCKFAMGSSESLGSPSHFAKSSLVVLMAPFVVLVAPFGGSDGSFCCSGGVLVVLVAYFVVLVAPNRLFYVANTSYSG</sequence>
<dbReference type="InterPro" id="IPR024752">
    <property type="entry name" value="Myb/SANT-like_dom"/>
</dbReference>
<evidence type="ECO:0000259" key="2">
    <source>
        <dbReference type="Pfam" id="PF12776"/>
    </source>
</evidence>
<dbReference type="AlphaFoldDB" id="A0AAV5C0H1"/>
<comment type="caution">
    <text evidence="3">The sequence shown here is derived from an EMBL/GenBank/DDBJ whole genome shotgun (WGS) entry which is preliminary data.</text>
</comment>
<reference evidence="3" key="2">
    <citation type="submission" date="2021-12" db="EMBL/GenBank/DDBJ databases">
        <title>Resequencing data analysis of finger millet.</title>
        <authorList>
            <person name="Hatakeyama M."/>
            <person name="Aluri S."/>
            <person name="Balachadran M.T."/>
            <person name="Sivarajan S.R."/>
            <person name="Poveda L."/>
            <person name="Shimizu-Inatsugi R."/>
            <person name="Schlapbach R."/>
            <person name="Sreeman S.M."/>
            <person name="Shimizu K.K."/>
        </authorList>
    </citation>
    <scope>NUCLEOTIDE SEQUENCE</scope>
</reference>
<evidence type="ECO:0000313" key="3">
    <source>
        <dbReference type="EMBL" id="GJM91298.1"/>
    </source>
</evidence>
<keyword evidence="1" id="KW-1133">Transmembrane helix</keyword>
<gene>
    <name evidence="3" type="primary">ga07660</name>
    <name evidence="3" type="ORF">PR202_ga07660</name>
</gene>
<feature type="transmembrane region" description="Helical" evidence="1">
    <location>
        <begin position="257"/>
        <end position="276"/>
    </location>
</feature>
<evidence type="ECO:0000313" key="4">
    <source>
        <dbReference type="Proteomes" id="UP001054889"/>
    </source>
</evidence>
<dbReference type="Proteomes" id="UP001054889">
    <property type="component" value="Unassembled WGS sequence"/>
</dbReference>
<dbReference type="PANTHER" id="PTHR47127">
    <property type="entry name" value="10A19I.15"/>
    <property type="match status" value="1"/>
</dbReference>
<dbReference type="EMBL" id="BQKI01000003">
    <property type="protein sequence ID" value="GJM91298.1"/>
    <property type="molecule type" value="Genomic_DNA"/>
</dbReference>